<reference evidence="1" key="1">
    <citation type="submission" date="2020-11" db="EMBL/GenBank/DDBJ databases">
        <title>Sequencing the genomes of 1000 actinobacteria strains.</title>
        <authorList>
            <person name="Klenk H.-P."/>
        </authorList>
    </citation>
    <scope>NUCLEOTIDE SEQUENCE</scope>
    <source>
        <strain evidence="1">DSM 45632</strain>
    </source>
</reference>
<name>A0A931DZ77_9CORY</name>
<protein>
    <submittedName>
        <fullName evidence="1">Uncharacterized protein</fullName>
    </submittedName>
</protein>
<dbReference type="Proteomes" id="UP000658613">
    <property type="component" value="Unassembled WGS sequence"/>
</dbReference>
<evidence type="ECO:0000313" key="2">
    <source>
        <dbReference type="Proteomes" id="UP000658613"/>
    </source>
</evidence>
<accession>A0A931DZ77</accession>
<sequence length="77" mass="8021">MNVISAPLSASTATITRERAPNLTPGARRLVTGWSNIAEFNQQIMAPLATGGSVVVVTGMASTDRLLHIATAEKADT</sequence>
<comment type="caution">
    <text evidence="1">The sequence shown here is derived from an EMBL/GenBank/DDBJ whole genome shotgun (WGS) entry which is preliminary data.</text>
</comment>
<keyword evidence="2" id="KW-1185">Reference proteome</keyword>
<gene>
    <name evidence="1" type="ORF">IW254_002106</name>
</gene>
<dbReference type="RefSeq" id="WP_231375605.1">
    <property type="nucleotide sequence ID" value="NZ_CP046980.1"/>
</dbReference>
<organism evidence="1 2">
    <name type="scientific">Corynebacterium aquatimens</name>
    <dbReference type="NCBI Taxonomy" id="1190508"/>
    <lineage>
        <taxon>Bacteria</taxon>
        <taxon>Bacillati</taxon>
        <taxon>Actinomycetota</taxon>
        <taxon>Actinomycetes</taxon>
        <taxon>Mycobacteriales</taxon>
        <taxon>Corynebacteriaceae</taxon>
        <taxon>Corynebacterium</taxon>
    </lineage>
</organism>
<proteinExistence type="predicted"/>
<evidence type="ECO:0000313" key="1">
    <source>
        <dbReference type="EMBL" id="MBG6123137.1"/>
    </source>
</evidence>
<dbReference type="EMBL" id="JADOUE010000001">
    <property type="protein sequence ID" value="MBG6123137.1"/>
    <property type="molecule type" value="Genomic_DNA"/>
</dbReference>
<dbReference type="AlphaFoldDB" id="A0A931DZ77"/>